<gene>
    <name evidence="2" type="ORF">PLEPLA_LOCUS5005</name>
</gene>
<evidence type="ECO:0000256" key="1">
    <source>
        <dbReference type="SAM" id="MobiDB-lite"/>
    </source>
</evidence>
<proteinExistence type="predicted"/>
<name>A0A9N7TRT7_PLEPL</name>
<dbReference type="Proteomes" id="UP001153269">
    <property type="component" value="Unassembled WGS sequence"/>
</dbReference>
<keyword evidence="3" id="KW-1185">Reference proteome</keyword>
<feature type="region of interest" description="Disordered" evidence="1">
    <location>
        <begin position="64"/>
        <end position="95"/>
    </location>
</feature>
<organism evidence="2 3">
    <name type="scientific">Pleuronectes platessa</name>
    <name type="common">European plaice</name>
    <dbReference type="NCBI Taxonomy" id="8262"/>
    <lineage>
        <taxon>Eukaryota</taxon>
        <taxon>Metazoa</taxon>
        <taxon>Chordata</taxon>
        <taxon>Craniata</taxon>
        <taxon>Vertebrata</taxon>
        <taxon>Euteleostomi</taxon>
        <taxon>Actinopterygii</taxon>
        <taxon>Neopterygii</taxon>
        <taxon>Teleostei</taxon>
        <taxon>Neoteleostei</taxon>
        <taxon>Acanthomorphata</taxon>
        <taxon>Carangaria</taxon>
        <taxon>Pleuronectiformes</taxon>
        <taxon>Pleuronectoidei</taxon>
        <taxon>Pleuronectidae</taxon>
        <taxon>Pleuronectes</taxon>
    </lineage>
</organism>
<protein>
    <submittedName>
        <fullName evidence="2">Uncharacterized protein</fullName>
    </submittedName>
</protein>
<evidence type="ECO:0000313" key="3">
    <source>
        <dbReference type="Proteomes" id="UP001153269"/>
    </source>
</evidence>
<comment type="caution">
    <text evidence="2">The sequence shown here is derived from an EMBL/GenBank/DDBJ whole genome shotgun (WGS) entry which is preliminary data.</text>
</comment>
<accession>A0A9N7TRT7</accession>
<reference evidence="2" key="1">
    <citation type="submission" date="2020-03" db="EMBL/GenBank/DDBJ databases">
        <authorList>
            <person name="Weist P."/>
        </authorList>
    </citation>
    <scope>NUCLEOTIDE SEQUENCE</scope>
</reference>
<evidence type="ECO:0000313" key="2">
    <source>
        <dbReference type="EMBL" id="CAB1417203.1"/>
    </source>
</evidence>
<dbReference type="EMBL" id="CADEAL010000252">
    <property type="protein sequence ID" value="CAB1417203.1"/>
    <property type="molecule type" value="Genomic_DNA"/>
</dbReference>
<dbReference type="AlphaFoldDB" id="A0A9N7TRT7"/>
<sequence>MTSIMLLMLLDEREVCWPTQANGEQQQSGAGLCPRVSLRLGYGCQGPLTTKARRDNLYRQTNVAYRTRPQPDGASARPSSPSSPPGIPANQPCPARLDKQIGHSTGTAAVIGKKMDLRSENISPEHGRQIAQLSDIQSIFCRPFTWYPPTPPPFLTPGAASPASIPELRIWNTYILSNKQHTLFQ</sequence>